<keyword evidence="1" id="KW-0378">Hydrolase</keyword>
<dbReference type="GO" id="GO:0016787">
    <property type="term" value="F:hydrolase activity"/>
    <property type="evidence" value="ECO:0007669"/>
    <property type="project" value="UniProtKB-KW"/>
</dbReference>
<reference evidence="3" key="2">
    <citation type="submission" date="2020-09" db="EMBL/GenBank/DDBJ databases">
        <authorList>
            <person name="Sun Q."/>
            <person name="Zhou Y."/>
        </authorList>
    </citation>
    <scope>NUCLEOTIDE SEQUENCE</scope>
    <source>
        <strain evidence="3">CGMCC 1.15095</strain>
    </source>
</reference>
<accession>A0A916X769</accession>
<gene>
    <name evidence="3" type="ORF">GCM10011494_37010</name>
</gene>
<evidence type="ECO:0000313" key="3">
    <source>
        <dbReference type="EMBL" id="GGC14780.1"/>
    </source>
</evidence>
<dbReference type="InterPro" id="IPR006311">
    <property type="entry name" value="TAT_signal"/>
</dbReference>
<sequence>MTMFTRREIARAAGILAVGAALPWSDRVVAASAAPPAPDPLAMVAPELREAARQILAIGKQMPPMSANTLPSVRASMARYEKPRLPDVPVKQHRIPVAGAPDVSVYVVNAQPGVIRPAILHAHGGGYVTGWAALKVPALQRLAKDLDCVVVSVDYRLAPETTYKGSIEDNYAGLKWMHAHARELGIDPHRIAIMGESAGGGHAALLAIAARDRGEVPVVFQALVYPMLDDRTGSSRTVPPHVGQIGWTAQSNRFGWQSFLGQQPGGPNVPAAAVPARTVDLSGLPPAFIGVGSIDLFVDEDIEYARRLIDAGVATELLVVPGAFHGFDSVADSSLAIQFNAAKRNALRRAFDTTGQAPTRR</sequence>
<dbReference type="SUPFAM" id="SSF53474">
    <property type="entry name" value="alpha/beta-Hydrolases"/>
    <property type="match status" value="1"/>
</dbReference>
<dbReference type="Proteomes" id="UP000608154">
    <property type="component" value="Unassembled WGS sequence"/>
</dbReference>
<protein>
    <recommendedName>
        <fullName evidence="2">Alpha/beta hydrolase fold-3 domain-containing protein</fullName>
    </recommendedName>
</protein>
<dbReference type="EMBL" id="BMHK01000046">
    <property type="protein sequence ID" value="GGC14780.1"/>
    <property type="molecule type" value="Genomic_DNA"/>
</dbReference>
<evidence type="ECO:0000313" key="4">
    <source>
        <dbReference type="Proteomes" id="UP000608154"/>
    </source>
</evidence>
<dbReference type="PROSITE" id="PS51318">
    <property type="entry name" value="TAT"/>
    <property type="match status" value="1"/>
</dbReference>
<comment type="caution">
    <text evidence="3">The sequence shown here is derived from an EMBL/GenBank/DDBJ whole genome shotgun (WGS) entry which is preliminary data.</text>
</comment>
<name>A0A916X769_9SPHN</name>
<keyword evidence="4" id="KW-1185">Reference proteome</keyword>
<feature type="domain" description="Alpha/beta hydrolase fold-3" evidence="2">
    <location>
        <begin position="119"/>
        <end position="327"/>
    </location>
</feature>
<dbReference type="Gene3D" id="3.40.50.1820">
    <property type="entry name" value="alpha/beta hydrolase"/>
    <property type="match status" value="1"/>
</dbReference>
<dbReference type="PANTHER" id="PTHR48081:SF8">
    <property type="entry name" value="ALPHA_BETA HYDROLASE FOLD-3 DOMAIN-CONTAINING PROTEIN-RELATED"/>
    <property type="match status" value="1"/>
</dbReference>
<dbReference type="InterPro" id="IPR013094">
    <property type="entry name" value="AB_hydrolase_3"/>
</dbReference>
<reference evidence="3" key="1">
    <citation type="journal article" date="2014" name="Int. J. Syst. Evol. Microbiol.">
        <title>Complete genome sequence of Corynebacterium casei LMG S-19264T (=DSM 44701T), isolated from a smear-ripened cheese.</title>
        <authorList>
            <consortium name="US DOE Joint Genome Institute (JGI-PGF)"/>
            <person name="Walter F."/>
            <person name="Albersmeier A."/>
            <person name="Kalinowski J."/>
            <person name="Ruckert C."/>
        </authorList>
    </citation>
    <scope>NUCLEOTIDE SEQUENCE</scope>
    <source>
        <strain evidence="3">CGMCC 1.15095</strain>
    </source>
</reference>
<dbReference type="PANTHER" id="PTHR48081">
    <property type="entry name" value="AB HYDROLASE SUPERFAMILY PROTEIN C4A8.06C"/>
    <property type="match status" value="1"/>
</dbReference>
<dbReference type="AlphaFoldDB" id="A0A916X769"/>
<dbReference type="Pfam" id="PF07859">
    <property type="entry name" value="Abhydrolase_3"/>
    <property type="match status" value="1"/>
</dbReference>
<evidence type="ECO:0000259" key="2">
    <source>
        <dbReference type="Pfam" id="PF07859"/>
    </source>
</evidence>
<proteinExistence type="predicted"/>
<dbReference type="InterPro" id="IPR029058">
    <property type="entry name" value="AB_hydrolase_fold"/>
</dbReference>
<organism evidence="3 4">
    <name type="scientific">Novosphingobium endophyticum</name>
    <dbReference type="NCBI Taxonomy" id="1955250"/>
    <lineage>
        <taxon>Bacteria</taxon>
        <taxon>Pseudomonadati</taxon>
        <taxon>Pseudomonadota</taxon>
        <taxon>Alphaproteobacteria</taxon>
        <taxon>Sphingomonadales</taxon>
        <taxon>Sphingomonadaceae</taxon>
        <taxon>Novosphingobium</taxon>
    </lineage>
</organism>
<evidence type="ECO:0000256" key="1">
    <source>
        <dbReference type="ARBA" id="ARBA00022801"/>
    </source>
</evidence>
<dbReference type="InterPro" id="IPR050300">
    <property type="entry name" value="GDXG_lipolytic_enzyme"/>
</dbReference>